<feature type="non-terminal residue" evidence="2">
    <location>
        <position position="270"/>
    </location>
</feature>
<feature type="region of interest" description="Disordered" evidence="1">
    <location>
        <begin position="102"/>
        <end position="144"/>
    </location>
</feature>
<evidence type="ECO:0000313" key="3">
    <source>
        <dbReference type="Proteomes" id="UP000649617"/>
    </source>
</evidence>
<dbReference type="InterPro" id="IPR016024">
    <property type="entry name" value="ARM-type_fold"/>
</dbReference>
<reference evidence="2" key="1">
    <citation type="submission" date="2021-02" db="EMBL/GenBank/DDBJ databases">
        <authorList>
            <person name="Dougan E. K."/>
            <person name="Rhodes N."/>
            <person name="Thang M."/>
            <person name="Chan C."/>
        </authorList>
    </citation>
    <scope>NUCLEOTIDE SEQUENCE</scope>
</reference>
<sequence>EAATSLENLLADLGHSQWEVRAEVLQRLLGLEGSQLAPYAEAVLPLVADPVSEVRRRACELIQKLELPVLHGLKDVPTDARMSFLRNGKTWKCLCVPGSVRVPPPPSPRSPVSPLSPPSPSLPSPPSPPVRRYGNGTEGPSHSMLYADSLSQPAARGFETPEAVRRNLLLELDGGLAEGAGQLPYAAPIRPEEEAVEWLGTLVDAPDLWDLAQKEPHWYHWKVRDALAFTVRDLQGTALVRLLADAEVAVREDALVALRRLPPNLWAHHT</sequence>
<dbReference type="AlphaFoldDB" id="A0A812W8M8"/>
<evidence type="ECO:0000256" key="1">
    <source>
        <dbReference type="SAM" id="MobiDB-lite"/>
    </source>
</evidence>
<feature type="non-terminal residue" evidence="2">
    <location>
        <position position="1"/>
    </location>
</feature>
<dbReference type="Gene3D" id="1.25.10.10">
    <property type="entry name" value="Leucine-rich Repeat Variant"/>
    <property type="match status" value="1"/>
</dbReference>
<name>A0A812W8M8_SYMPI</name>
<accession>A0A812W8M8</accession>
<feature type="compositionally biased region" description="Pro residues" evidence="1">
    <location>
        <begin position="102"/>
        <end position="129"/>
    </location>
</feature>
<protein>
    <submittedName>
        <fullName evidence="2">Uncharacterized protein</fullName>
    </submittedName>
</protein>
<dbReference type="OrthoDB" id="421943at2759"/>
<evidence type="ECO:0000313" key="2">
    <source>
        <dbReference type="EMBL" id="CAE7675770.1"/>
    </source>
</evidence>
<dbReference type="SUPFAM" id="SSF48371">
    <property type="entry name" value="ARM repeat"/>
    <property type="match status" value="1"/>
</dbReference>
<dbReference type="EMBL" id="CAJNIZ010044028">
    <property type="protein sequence ID" value="CAE7675770.1"/>
    <property type="molecule type" value="Genomic_DNA"/>
</dbReference>
<keyword evidence="3" id="KW-1185">Reference proteome</keyword>
<organism evidence="2 3">
    <name type="scientific">Symbiodinium pilosum</name>
    <name type="common">Dinoflagellate</name>
    <dbReference type="NCBI Taxonomy" id="2952"/>
    <lineage>
        <taxon>Eukaryota</taxon>
        <taxon>Sar</taxon>
        <taxon>Alveolata</taxon>
        <taxon>Dinophyceae</taxon>
        <taxon>Suessiales</taxon>
        <taxon>Symbiodiniaceae</taxon>
        <taxon>Symbiodinium</taxon>
    </lineage>
</organism>
<gene>
    <name evidence="2" type="ORF">SPIL2461_LOCUS18726</name>
</gene>
<dbReference type="InterPro" id="IPR011989">
    <property type="entry name" value="ARM-like"/>
</dbReference>
<dbReference type="Proteomes" id="UP000649617">
    <property type="component" value="Unassembled WGS sequence"/>
</dbReference>
<comment type="caution">
    <text evidence="2">The sequence shown here is derived from an EMBL/GenBank/DDBJ whole genome shotgun (WGS) entry which is preliminary data.</text>
</comment>
<proteinExistence type="predicted"/>